<sequence>MPQSTSPVRREFKIRAAKPKDVEAIAALGSRVFSNSFGYSLSPVDLEAYLKSAYSYEAITSDLSNPNMDTIVAVDLNDHVVGFSQLTRGTTEPCLAGVEKIVELQRLYVSEDCHGAGIGKKLVNRIEEMAREQGFLTMWLGVWEENFKAQKVYQKLGFGKVGEHDFKMGDCIQTDWIMSKKI</sequence>
<dbReference type="Proteomes" id="UP000664132">
    <property type="component" value="Unassembled WGS sequence"/>
</dbReference>
<dbReference type="InterPro" id="IPR050832">
    <property type="entry name" value="Bact_Acetyltransf"/>
</dbReference>
<dbReference type="GO" id="GO:0016747">
    <property type="term" value="F:acyltransferase activity, transferring groups other than amino-acyl groups"/>
    <property type="evidence" value="ECO:0007669"/>
    <property type="project" value="InterPro"/>
</dbReference>
<dbReference type="InterPro" id="IPR016181">
    <property type="entry name" value="Acyl_CoA_acyltransferase"/>
</dbReference>
<keyword evidence="1" id="KW-0808">Transferase</keyword>
<organism evidence="4 5">
    <name type="scientific">Cadophora malorum</name>
    <dbReference type="NCBI Taxonomy" id="108018"/>
    <lineage>
        <taxon>Eukaryota</taxon>
        <taxon>Fungi</taxon>
        <taxon>Dikarya</taxon>
        <taxon>Ascomycota</taxon>
        <taxon>Pezizomycotina</taxon>
        <taxon>Leotiomycetes</taxon>
        <taxon>Helotiales</taxon>
        <taxon>Ploettnerulaceae</taxon>
        <taxon>Cadophora</taxon>
    </lineage>
</organism>
<dbReference type="OrthoDB" id="9975416at2759"/>
<keyword evidence="5" id="KW-1185">Reference proteome</keyword>
<dbReference type="Gene3D" id="3.40.630.30">
    <property type="match status" value="1"/>
</dbReference>
<protein>
    <recommendedName>
        <fullName evidence="3">N-acetyltransferase domain-containing protein</fullName>
    </recommendedName>
</protein>
<evidence type="ECO:0000256" key="2">
    <source>
        <dbReference type="ARBA" id="ARBA00023315"/>
    </source>
</evidence>
<keyword evidence="2" id="KW-0012">Acyltransferase</keyword>
<accession>A0A8H7T5V8</accession>
<feature type="domain" description="N-acetyltransferase" evidence="3">
    <location>
        <begin position="12"/>
        <end position="182"/>
    </location>
</feature>
<gene>
    <name evidence="4" type="ORF">IFR04_011539</name>
</gene>
<dbReference type="CDD" id="cd04301">
    <property type="entry name" value="NAT_SF"/>
    <property type="match status" value="1"/>
</dbReference>
<name>A0A8H7T5V8_9HELO</name>
<dbReference type="Pfam" id="PF00583">
    <property type="entry name" value="Acetyltransf_1"/>
    <property type="match status" value="1"/>
</dbReference>
<proteinExistence type="predicted"/>
<dbReference type="InterPro" id="IPR000182">
    <property type="entry name" value="GNAT_dom"/>
</dbReference>
<evidence type="ECO:0000313" key="4">
    <source>
        <dbReference type="EMBL" id="KAG4415335.1"/>
    </source>
</evidence>
<evidence type="ECO:0000313" key="5">
    <source>
        <dbReference type="Proteomes" id="UP000664132"/>
    </source>
</evidence>
<dbReference type="PROSITE" id="PS51186">
    <property type="entry name" value="GNAT"/>
    <property type="match status" value="1"/>
</dbReference>
<dbReference type="PANTHER" id="PTHR43877">
    <property type="entry name" value="AMINOALKYLPHOSPHONATE N-ACETYLTRANSFERASE-RELATED-RELATED"/>
    <property type="match status" value="1"/>
</dbReference>
<dbReference type="AlphaFoldDB" id="A0A8H7T5V8"/>
<evidence type="ECO:0000259" key="3">
    <source>
        <dbReference type="PROSITE" id="PS51186"/>
    </source>
</evidence>
<dbReference type="SUPFAM" id="SSF55729">
    <property type="entry name" value="Acyl-CoA N-acyltransferases (Nat)"/>
    <property type="match status" value="1"/>
</dbReference>
<comment type="caution">
    <text evidence="4">The sequence shown here is derived from an EMBL/GenBank/DDBJ whole genome shotgun (WGS) entry which is preliminary data.</text>
</comment>
<dbReference type="EMBL" id="JAFJYH010000226">
    <property type="protein sequence ID" value="KAG4415335.1"/>
    <property type="molecule type" value="Genomic_DNA"/>
</dbReference>
<evidence type="ECO:0000256" key="1">
    <source>
        <dbReference type="ARBA" id="ARBA00022679"/>
    </source>
</evidence>
<reference evidence="4" key="1">
    <citation type="submission" date="2021-02" db="EMBL/GenBank/DDBJ databases">
        <title>Genome sequence Cadophora malorum strain M34.</title>
        <authorList>
            <person name="Stefanovic E."/>
            <person name="Vu D."/>
            <person name="Scully C."/>
            <person name="Dijksterhuis J."/>
            <person name="Roader J."/>
            <person name="Houbraken J."/>
        </authorList>
    </citation>
    <scope>NUCLEOTIDE SEQUENCE</scope>
    <source>
        <strain evidence="4">M34</strain>
    </source>
</reference>